<evidence type="ECO:0000256" key="2">
    <source>
        <dbReference type="SAM" id="MobiDB-lite"/>
    </source>
</evidence>
<dbReference type="InterPro" id="IPR051162">
    <property type="entry name" value="T4SS_component"/>
</dbReference>
<dbReference type="SUPFAM" id="SSF52540">
    <property type="entry name" value="P-loop containing nucleoside triphosphate hydrolases"/>
    <property type="match status" value="1"/>
</dbReference>
<gene>
    <name evidence="3" type="ORF">PZE19_00620</name>
</gene>
<dbReference type="EMBL" id="JARRAG010000001">
    <property type="protein sequence ID" value="MDG3002277.1"/>
    <property type="molecule type" value="Genomic_DNA"/>
</dbReference>
<evidence type="ECO:0000313" key="4">
    <source>
        <dbReference type="Proteomes" id="UP001216907"/>
    </source>
</evidence>
<evidence type="ECO:0000256" key="1">
    <source>
        <dbReference type="SAM" id="Coils"/>
    </source>
</evidence>
<accession>A0ABT6F3W6</accession>
<proteinExistence type="predicted"/>
<organism evidence="3 4">
    <name type="scientific">Paludisphaera mucosa</name>
    <dbReference type="NCBI Taxonomy" id="3030827"/>
    <lineage>
        <taxon>Bacteria</taxon>
        <taxon>Pseudomonadati</taxon>
        <taxon>Planctomycetota</taxon>
        <taxon>Planctomycetia</taxon>
        <taxon>Isosphaerales</taxon>
        <taxon>Isosphaeraceae</taxon>
        <taxon>Paludisphaera</taxon>
    </lineage>
</organism>
<dbReference type="RefSeq" id="WP_277858641.1">
    <property type="nucleotide sequence ID" value="NZ_JARRAG010000001.1"/>
</dbReference>
<dbReference type="InterPro" id="IPR027417">
    <property type="entry name" value="P-loop_NTPase"/>
</dbReference>
<protein>
    <recommendedName>
        <fullName evidence="5">ATP-binding protein</fullName>
    </recommendedName>
</protein>
<dbReference type="Proteomes" id="UP001216907">
    <property type="component" value="Unassembled WGS sequence"/>
</dbReference>
<sequence length="844" mass="92449">MKNEDFEKLGVFYLGKEYDVKEKKTTSSLVLYDSKQLTTHAVCVGMTGSGKTGLCIAMLEEAAIDGIPVIAVDPKGDIGNLLLDFPELRGADFLPWVDADEAARQGMDRDAFADKTAETWREGLAKWGQDGARIQRLKDSVDMAIYTPGSSAGLPMTVLRSFSAPSAALIEQGEAYRERVASAVSGLLALLGVDADPMTSREHILLSNILDASWREGRDLDLTDLIHGIQSPSFDKVGVIDLDAFYPAKDRFALAMRLNNLIASPGFAAWMEGDALDVGALLATPEGKPRISILSIAHLSDAERMFFVTILLNEVVSWVRAQPGTSSLRAILYMDEIFGFFPPSANPPSKKPMLTLLKQARAFGLGVVLATQNPVDLDYKGLSNAGAWFLGRLQTKRDKDRVLEGLEGASNAAGKSFDRDEMDRTLSSLGKRVFLLNNVHEDHPIVFESRWALSYLRGPLNREQIQTLMAPRKKALAAAPARRPDPAAATTRAKPAAVAEVDEDEAPDEAPTPPAPAPKPTPTARESRPSSSSTGRRPVLPPDVPEFFAETAPTATGAGPAYRPTLLGVARLHYVEKKVGVDYWETLAILRPVGDELPADVWEGGKQLTERIPVLDKSPEPNATFADLPAAMTRAKSYPEWTKALKNYLYRDRRLTIWTCPELKAYGRPEETARDFRARLAQAARERRDAEVEKLRAEFGPRRADLEKKLRAAHEALEKEQERASKSGWDAAVSFGTSVLDAFTGRKTWTKTNVSKVGTAAKAATKAVQQRGQVGTAQERVDALNAEYVELETEFQTELEHIKTTRSPELLKLEPLELTPRKADVTIDQVVLAWTAGPAATDEA</sequence>
<feature type="compositionally biased region" description="Pro residues" evidence="2">
    <location>
        <begin position="510"/>
        <end position="521"/>
    </location>
</feature>
<reference evidence="3 4" key="1">
    <citation type="submission" date="2023-03" db="EMBL/GenBank/DDBJ databases">
        <title>Paludisphaera mucosa sp. nov. a novel planctomycete from northern fen.</title>
        <authorList>
            <person name="Ivanova A."/>
        </authorList>
    </citation>
    <scope>NUCLEOTIDE SEQUENCE [LARGE SCALE GENOMIC DNA]</scope>
    <source>
        <strain evidence="3 4">Pla2</strain>
    </source>
</reference>
<feature type="compositionally biased region" description="Low complexity" evidence="2">
    <location>
        <begin position="476"/>
        <end position="499"/>
    </location>
</feature>
<keyword evidence="4" id="KW-1185">Reference proteome</keyword>
<evidence type="ECO:0008006" key="5">
    <source>
        <dbReference type="Google" id="ProtNLM"/>
    </source>
</evidence>
<dbReference type="Gene3D" id="3.40.50.300">
    <property type="entry name" value="P-loop containing nucleotide triphosphate hydrolases"/>
    <property type="match status" value="2"/>
</dbReference>
<comment type="caution">
    <text evidence="3">The sequence shown here is derived from an EMBL/GenBank/DDBJ whole genome shotgun (WGS) entry which is preliminary data.</text>
</comment>
<feature type="region of interest" description="Disordered" evidence="2">
    <location>
        <begin position="476"/>
        <end position="545"/>
    </location>
</feature>
<feature type="coiled-coil region" evidence="1">
    <location>
        <begin position="673"/>
        <end position="727"/>
    </location>
</feature>
<feature type="compositionally biased region" description="Low complexity" evidence="2">
    <location>
        <begin position="529"/>
        <end position="538"/>
    </location>
</feature>
<dbReference type="PANTHER" id="PTHR30121">
    <property type="entry name" value="UNCHARACTERIZED PROTEIN YJGR-RELATED"/>
    <property type="match status" value="1"/>
</dbReference>
<evidence type="ECO:0000313" key="3">
    <source>
        <dbReference type="EMBL" id="MDG3002277.1"/>
    </source>
</evidence>
<keyword evidence="1" id="KW-0175">Coiled coil</keyword>
<feature type="coiled-coil region" evidence="1">
    <location>
        <begin position="774"/>
        <end position="801"/>
    </location>
</feature>
<name>A0ABT6F3W6_9BACT</name>
<dbReference type="PANTHER" id="PTHR30121:SF6">
    <property type="entry name" value="SLR6007 PROTEIN"/>
    <property type="match status" value="1"/>
</dbReference>